<dbReference type="Proteomes" id="UP000799766">
    <property type="component" value="Unassembled WGS sequence"/>
</dbReference>
<proteinExistence type="predicted"/>
<reference evidence="1" key="1">
    <citation type="journal article" date="2020" name="Stud. Mycol.">
        <title>101 Dothideomycetes genomes: a test case for predicting lifestyles and emergence of pathogens.</title>
        <authorList>
            <person name="Haridas S."/>
            <person name="Albert R."/>
            <person name="Binder M."/>
            <person name="Bloem J."/>
            <person name="Labutti K."/>
            <person name="Salamov A."/>
            <person name="Andreopoulos B."/>
            <person name="Baker S."/>
            <person name="Barry K."/>
            <person name="Bills G."/>
            <person name="Bluhm B."/>
            <person name="Cannon C."/>
            <person name="Castanera R."/>
            <person name="Culley D."/>
            <person name="Daum C."/>
            <person name="Ezra D."/>
            <person name="Gonzalez J."/>
            <person name="Henrissat B."/>
            <person name="Kuo A."/>
            <person name="Liang C."/>
            <person name="Lipzen A."/>
            <person name="Lutzoni F."/>
            <person name="Magnuson J."/>
            <person name="Mondo S."/>
            <person name="Nolan M."/>
            <person name="Ohm R."/>
            <person name="Pangilinan J."/>
            <person name="Park H.-J."/>
            <person name="Ramirez L."/>
            <person name="Alfaro M."/>
            <person name="Sun H."/>
            <person name="Tritt A."/>
            <person name="Yoshinaga Y."/>
            <person name="Zwiers L.-H."/>
            <person name="Turgeon B."/>
            <person name="Goodwin S."/>
            <person name="Spatafora J."/>
            <person name="Crous P."/>
            <person name="Grigoriev I."/>
        </authorList>
    </citation>
    <scope>NUCLEOTIDE SEQUENCE</scope>
    <source>
        <strain evidence="1">ATCC 16933</strain>
    </source>
</reference>
<dbReference type="EMBL" id="MU001684">
    <property type="protein sequence ID" value="KAF2456088.1"/>
    <property type="molecule type" value="Genomic_DNA"/>
</dbReference>
<name>A0A6A6NWZ7_9PEZI</name>
<sequence>MDPVSAFGTTAGAMQILAADAQFVDKFTELYTSASGSLDDRSHQEKDVHELIGIATAIKSRSGTPGAGVSEERLMIIKLASAIEATGSDLLAILSTLKVNESRKGWSTLVALAKNAKADRKIQPLLKSLESHRSNLLVYLAAVNHEQQGPRYYVEKSPKSKN</sequence>
<keyword evidence="2" id="KW-1185">Reference proteome</keyword>
<dbReference type="AlphaFoldDB" id="A0A6A6NWZ7"/>
<gene>
    <name evidence="1" type="ORF">BDY21DRAFT_364832</name>
</gene>
<accession>A0A6A6NWZ7</accession>
<organism evidence="1 2">
    <name type="scientific">Lineolata rhizophorae</name>
    <dbReference type="NCBI Taxonomy" id="578093"/>
    <lineage>
        <taxon>Eukaryota</taxon>
        <taxon>Fungi</taxon>
        <taxon>Dikarya</taxon>
        <taxon>Ascomycota</taxon>
        <taxon>Pezizomycotina</taxon>
        <taxon>Dothideomycetes</taxon>
        <taxon>Dothideomycetes incertae sedis</taxon>
        <taxon>Lineolatales</taxon>
        <taxon>Lineolataceae</taxon>
        <taxon>Lineolata</taxon>
    </lineage>
</organism>
<evidence type="ECO:0000313" key="2">
    <source>
        <dbReference type="Proteomes" id="UP000799766"/>
    </source>
</evidence>
<evidence type="ECO:0000313" key="1">
    <source>
        <dbReference type="EMBL" id="KAF2456088.1"/>
    </source>
</evidence>
<protein>
    <recommendedName>
        <fullName evidence="3">NACHT-NTPase and P-loop NTPases N-terminal domain-containing protein</fullName>
    </recommendedName>
</protein>
<evidence type="ECO:0008006" key="3">
    <source>
        <dbReference type="Google" id="ProtNLM"/>
    </source>
</evidence>